<feature type="region of interest" description="Disordered" evidence="2">
    <location>
        <begin position="1"/>
        <end position="109"/>
    </location>
</feature>
<dbReference type="GO" id="GO:0030688">
    <property type="term" value="C:preribosome, small subunit precursor"/>
    <property type="evidence" value="ECO:0007669"/>
    <property type="project" value="TreeGrafter"/>
</dbReference>
<evidence type="ECO:0000313" key="4">
    <source>
        <dbReference type="Proteomes" id="UP001255856"/>
    </source>
</evidence>
<comment type="similarity">
    <text evidence="1">Belongs to the bystin family.</text>
</comment>
<organism evidence="3 4">
    <name type="scientific">Prototheca wickerhamii</name>
    <dbReference type="NCBI Taxonomy" id="3111"/>
    <lineage>
        <taxon>Eukaryota</taxon>
        <taxon>Viridiplantae</taxon>
        <taxon>Chlorophyta</taxon>
        <taxon>core chlorophytes</taxon>
        <taxon>Trebouxiophyceae</taxon>
        <taxon>Chlorellales</taxon>
        <taxon>Chlorellaceae</taxon>
        <taxon>Prototheca</taxon>
    </lineage>
</organism>
<keyword evidence="4" id="KW-1185">Reference proteome</keyword>
<feature type="compositionally biased region" description="Acidic residues" evidence="2">
    <location>
        <begin position="89"/>
        <end position="99"/>
    </location>
</feature>
<proteinExistence type="inferred from homology"/>
<feature type="compositionally biased region" description="Basic and acidic residues" evidence="2">
    <location>
        <begin position="37"/>
        <end position="66"/>
    </location>
</feature>
<dbReference type="InterPro" id="IPR007955">
    <property type="entry name" value="Bystin"/>
</dbReference>
<comment type="caution">
    <text evidence="3">The sequence shown here is derived from an EMBL/GenBank/DDBJ whole genome shotgun (WGS) entry which is preliminary data.</text>
</comment>
<sequence length="459" mass="51071">MAKKRRQPESHKQSLGEQIENPETYGVRTKPRGGKRSKGDGEEVEHGDRSLPADLSRRVLRLAREQDQEEAGPAGKDAVLSAAALAALEAEEPDSDDDLPSPGPGSVWDEDEDIEYEHLSPEDEAALAAFMRPSGDAPKARTLGDIIAEKLAQQRQERRAGGDERSVAGDEDGGLDPRLAKVFRSCGALLSRFTVGKLPKAFKVIPSLRQWEAALWLTEPQAWSPHAMYQATRLFVSGSNERVSQRFFNLVLLPAARRDIRDTKKLHPAMFQALKKATFRPAAFFKGLLLPLCGYGSCTLREAVIFSSVLRRTSLPVLHAGAALLRIADMEYCGTNSFFIRVLLDKKYNLPYRVIDAVVDHFTRFAREERQLPVVWHQALLCFVQRYKNEIREEDKPALRALVGRQRHYLVSPEIVRELDAARSRGEKAPAAALPQSATGAVAKEDPARLAPLILMDDL</sequence>
<reference evidence="3" key="1">
    <citation type="submission" date="2021-01" db="EMBL/GenBank/DDBJ databases">
        <authorList>
            <person name="Eckstrom K.M.E."/>
        </authorList>
    </citation>
    <scope>NUCLEOTIDE SEQUENCE</scope>
    <source>
        <strain evidence="3">UVCC 0001</strain>
    </source>
</reference>
<accession>A0AAD9MPA9</accession>
<name>A0AAD9MPA9_PROWI</name>
<evidence type="ECO:0000256" key="1">
    <source>
        <dbReference type="ARBA" id="ARBA00007114"/>
    </source>
</evidence>
<dbReference type="PANTHER" id="PTHR12821">
    <property type="entry name" value="BYSTIN"/>
    <property type="match status" value="1"/>
</dbReference>
<evidence type="ECO:0000256" key="2">
    <source>
        <dbReference type="SAM" id="MobiDB-lite"/>
    </source>
</evidence>
<evidence type="ECO:0008006" key="5">
    <source>
        <dbReference type="Google" id="ProtNLM"/>
    </source>
</evidence>
<evidence type="ECO:0000313" key="3">
    <source>
        <dbReference type="EMBL" id="KAK2080776.1"/>
    </source>
</evidence>
<dbReference type="Proteomes" id="UP001255856">
    <property type="component" value="Unassembled WGS sequence"/>
</dbReference>
<dbReference type="AlphaFoldDB" id="A0AAD9MPA9"/>
<gene>
    <name evidence="3" type="ORF">QBZ16_000630</name>
</gene>
<dbReference type="GO" id="GO:0030515">
    <property type="term" value="F:snoRNA binding"/>
    <property type="evidence" value="ECO:0007669"/>
    <property type="project" value="TreeGrafter"/>
</dbReference>
<protein>
    <recommendedName>
        <fullName evidence="5">Bystin</fullName>
    </recommendedName>
</protein>
<dbReference type="EMBL" id="JASFZW010000001">
    <property type="protein sequence ID" value="KAK2080776.1"/>
    <property type="molecule type" value="Genomic_DNA"/>
</dbReference>
<feature type="region of interest" description="Disordered" evidence="2">
    <location>
        <begin position="153"/>
        <end position="173"/>
    </location>
</feature>
<dbReference type="GO" id="GO:0005737">
    <property type="term" value="C:cytoplasm"/>
    <property type="evidence" value="ECO:0007669"/>
    <property type="project" value="TreeGrafter"/>
</dbReference>
<dbReference type="GO" id="GO:0005730">
    <property type="term" value="C:nucleolus"/>
    <property type="evidence" value="ECO:0007669"/>
    <property type="project" value="TreeGrafter"/>
</dbReference>
<dbReference type="PANTHER" id="PTHR12821:SF0">
    <property type="entry name" value="BYSTIN"/>
    <property type="match status" value="1"/>
</dbReference>
<dbReference type="GO" id="GO:0006364">
    <property type="term" value="P:rRNA processing"/>
    <property type="evidence" value="ECO:0007669"/>
    <property type="project" value="TreeGrafter"/>
</dbReference>
<feature type="compositionally biased region" description="Basic and acidic residues" evidence="2">
    <location>
        <begin position="155"/>
        <end position="168"/>
    </location>
</feature>
<dbReference type="Pfam" id="PF05291">
    <property type="entry name" value="Bystin"/>
    <property type="match status" value="1"/>
</dbReference>